<evidence type="ECO:0000256" key="2">
    <source>
        <dbReference type="ARBA" id="ARBA00022512"/>
    </source>
</evidence>
<dbReference type="Pfam" id="PF00295">
    <property type="entry name" value="Glyco_hydro_28"/>
    <property type="match status" value="1"/>
</dbReference>
<gene>
    <name evidence="6" type="ORF">RIF29_27182</name>
</gene>
<dbReference type="SUPFAM" id="SSF51126">
    <property type="entry name" value="Pectin lyase-like"/>
    <property type="match status" value="1"/>
</dbReference>
<dbReference type="Proteomes" id="UP001372338">
    <property type="component" value="Unassembled WGS sequence"/>
</dbReference>
<dbReference type="GO" id="GO:0005975">
    <property type="term" value="P:carbohydrate metabolic process"/>
    <property type="evidence" value="ECO:0007669"/>
    <property type="project" value="InterPro"/>
</dbReference>
<evidence type="ECO:0000256" key="1">
    <source>
        <dbReference type="ARBA" id="ARBA00004191"/>
    </source>
</evidence>
<keyword evidence="7" id="KW-1185">Reference proteome</keyword>
<name>A0AAN9EVU5_CROPI</name>
<protein>
    <submittedName>
        <fullName evidence="6">Uncharacterized protein</fullName>
    </submittedName>
</protein>
<dbReference type="InterPro" id="IPR000743">
    <property type="entry name" value="Glyco_hydro_28"/>
</dbReference>
<dbReference type="GO" id="GO:0004650">
    <property type="term" value="F:polygalacturonase activity"/>
    <property type="evidence" value="ECO:0007669"/>
    <property type="project" value="InterPro"/>
</dbReference>
<dbReference type="EMBL" id="JAYWIO010000005">
    <property type="protein sequence ID" value="KAK7260883.1"/>
    <property type="molecule type" value="Genomic_DNA"/>
</dbReference>
<evidence type="ECO:0000313" key="7">
    <source>
        <dbReference type="Proteomes" id="UP001372338"/>
    </source>
</evidence>
<keyword evidence="4" id="KW-0961">Cell wall biogenesis/degradation</keyword>
<comment type="caution">
    <text evidence="6">The sequence shown here is derived from an EMBL/GenBank/DDBJ whole genome shotgun (WGS) entry which is preliminary data.</text>
</comment>
<dbReference type="PANTHER" id="PTHR31375">
    <property type="match status" value="1"/>
</dbReference>
<dbReference type="GO" id="GO:0071555">
    <property type="term" value="P:cell wall organization"/>
    <property type="evidence" value="ECO:0007669"/>
    <property type="project" value="UniProtKB-KW"/>
</dbReference>
<evidence type="ECO:0000256" key="5">
    <source>
        <dbReference type="RuleBase" id="RU361169"/>
    </source>
</evidence>
<dbReference type="Gene3D" id="3.30.9.60">
    <property type="match status" value="1"/>
</dbReference>
<organism evidence="6 7">
    <name type="scientific">Crotalaria pallida</name>
    <name type="common">Smooth rattlebox</name>
    <name type="synonym">Crotalaria striata</name>
    <dbReference type="NCBI Taxonomy" id="3830"/>
    <lineage>
        <taxon>Eukaryota</taxon>
        <taxon>Viridiplantae</taxon>
        <taxon>Streptophyta</taxon>
        <taxon>Embryophyta</taxon>
        <taxon>Tracheophyta</taxon>
        <taxon>Spermatophyta</taxon>
        <taxon>Magnoliopsida</taxon>
        <taxon>eudicotyledons</taxon>
        <taxon>Gunneridae</taxon>
        <taxon>Pentapetalae</taxon>
        <taxon>rosids</taxon>
        <taxon>fabids</taxon>
        <taxon>Fabales</taxon>
        <taxon>Fabaceae</taxon>
        <taxon>Papilionoideae</taxon>
        <taxon>50 kb inversion clade</taxon>
        <taxon>genistoids sensu lato</taxon>
        <taxon>core genistoids</taxon>
        <taxon>Crotalarieae</taxon>
        <taxon>Crotalaria</taxon>
    </lineage>
</organism>
<comment type="subcellular location">
    <subcellularLocation>
        <location evidence="1">Secreted</location>
        <location evidence="1">Cell wall</location>
    </subcellularLocation>
</comment>
<dbReference type="AlphaFoldDB" id="A0AAN9EVU5"/>
<accession>A0AAN9EVU5</accession>
<evidence type="ECO:0000256" key="3">
    <source>
        <dbReference type="ARBA" id="ARBA00022525"/>
    </source>
</evidence>
<sequence length="183" mass="20000">MKIFDSGKPTSSQRNVWGECSRRWLYFVDIVGMRIDGSGVINGQGQACSLKDAQECRRYSGYCAWRGVLDFSENENSDTMMSIRKAYPDLGKCLYFDLSSGDDCIAIKGGTQFLEVSQVICGPGHGISKENAIVLDCAKIGCNHITLSHINITPIDPAKPASTICKNVQGTAKNVLPYVPCLH</sequence>
<proteinExistence type="inferred from homology"/>
<evidence type="ECO:0000256" key="4">
    <source>
        <dbReference type="ARBA" id="ARBA00023316"/>
    </source>
</evidence>
<keyword evidence="5" id="KW-0326">Glycosidase</keyword>
<evidence type="ECO:0000313" key="6">
    <source>
        <dbReference type="EMBL" id="KAK7260883.1"/>
    </source>
</evidence>
<keyword evidence="5" id="KW-0378">Hydrolase</keyword>
<comment type="similarity">
    <text evidence="5">Belongs to the glycosyl hydrolase 28 family.</text>
</comment>
<keyword evidence="2" id="KW-0134">Cell wall</keyword>
<dbReference type="InterPro" id="IPR011050">
    <property type="entry name" value="Pectin_lyase_fold/virulence"/>
</dbReference>
<keyword evidence="3" id="KW-0964">Secreted</keyword>
<reference evidence="6 7" key="1">
    <citation type="submission" date="2024-01" db="EMBL/GenBank/DDBJ databases">
        <title>The genomes of 5 underutilized Papilionoideae crops provide insights into root nodulation and disease resistanc.</title>
        <authorList>
            <person name="Yuan L."/>
        </authorList>
    </citation>
    <scope>NUCLEOTIDE SEQUENCE [LARGE SCALE GENOMIC DNA]</scope>
    <source>
        <strain evidence="6">ZHUSHIDOU_FW_LH</strain>
        <tissue evidence="6">Leaf</tissue>
    </source>
</reference>